<evidence type="ECO:0000256" key="2">
    <source>
        <dbReference type="PIRSR" id="PIRSR617939-1"/>
    </source>
</evidence>
<dbReference type="InterPro" id="IPR036400">
    <property type="entry name" value="Cyt_B5-like_heme/steroid_sf"/>
</dbReference>
<dbReference type="InterPro" id="IPR017939">
    <property type="entry name" value="G-Glutamylcylcotransferase"/>
</dbReference>
<name>A0A1H9CWA8_9GAMM</name>
<dbReference type="SUPFAM" id="SSF110857">
    <property type="entry name" value="Gamma-glutamyl cyclotransferase-like"/>
    <property type="match status" value="1"/>
</dbReference>
<dbReference type="PANTHER" id="PTHR12935:SF0">
    <property type="entry name" value="GAMMA-GLUTAMYLCYCLOTRANSFERASE"/>
    <property type="match status" value="1"/>
</dbReference>
<evidence type="ECO:0000313" key="5">
    <source>
        <dbReference type="Proteomes" id="UP000198749"/>
    </source>
</evidence>
<dbReference type="InterPro" id="IPR036568">
    <property type="entry name" value="GGCT-like_sf"/>
</dbReference>
<dbReference type="Gene3D" id="3.10.120.10">
    <property type="entry name" value="Cytochrome b5-like heme/steroid binding domain"/>
    <property type="match status" value="1"/>
</dbReference>
<evidence type="ECO:0000313" key="4">
    <source>
        <dbReference type="EMBL" id="SEQ05500.1"/>
    </source>
</evidence>
<dbReference type="PANTHER" id="PTHR12935">
    <property type="entry name" value="GAMMA-GLUTAMYLCYCLOTRANSFERASE"/>
    <property type="match status" value="1"/>
</dbReference>
<dbReference type="GO" id="GO:0003839">
    <property type="term" value="F:gamma-glutamylcyclotransferase activity"/>
    <property type="evidence" value="ECO:0007669"/>
    <property type="project" value="InterPro"/>
</dbReference>
<gene>
    <name evidence="4" type="ORF">SAMN03080615_00202</name>
</gene>
<keyword evidence="5" id="KW-1185">Reference proteome</keyword>
<accession>A0A1H9CWA8</accession>
<sequence length="281" mass="31873">MFRYFGFGSNMNMTSLRAKGVEPLASRRAVLRGWRLRFNVQHFFRHEGGVGNIERSGNPDDRVLGVLYDCPDEALTSLDAMEAYGHGYDRITVEVEDDGGTQASAFAYVGMPEFINDACLPTQRYLNLLIEGARSAGLASEFVSYLTEHPVHQPDEYPRFKPPAGDYPRFNATTLANQPLYTALYGAVFDMSEARPLHDYLKVFFGGRDMTLYHIKRLDSSDGNESLEDIRQGRISDAQWRYLNSYLNEYAREYRYVGRFDYGSNPATAQTTTPTTILSKE</sequence>
<dbReference type="Gene3D" id="3.10.490.10">
    <property type="entry name" value="Gamma-glutamyl cyclotransferase-like"/>
    <property type="match status" value="1"/>
</dbReference>
<keyword evidence="1" id="KW-0456">Lyase</keyword>
<evidence type="ECO:0000256" key="1">
    <source>
        <dbReference type="ARBA" id="ARBA00023239"/>
    </source>
</evidence>
<feature type="active site" description="Proton acceptor" evidence="2">
    <location>
        <position position="82"/>
    </location>
</feature>
<proteinExistence type="predicted"/>
<dbReference type="STRING" id="355243.SAMN03080615_00202"/>
<dbReference type="InterPro" id="IPR013024">
    <property type="entry name" value="GGCT-like"/>
</dbReference>
<dbReference type="CDD" id="cd06661">
    <property type="entry name" value="GGCT_like"/>
    <property type="match status" value="1"/>
</dbReference>
<organism evidence="4 5">
    <name type="scientific">Amphritea atlantica</name>
    <dbReference type="NCBI Taxonomy" id="355243"/>
    <lineage>
        <taxon>Bacteria</taxon>
        <taxon>Pseudomonadati</taxon>
        <taxon>Pseudomonadota</taxon>
        <taxon>Gammaproteobacteria</taxon>
        <taxon>Oceanospirillales</taxon>
        <taxon>Oceanospirillaceae</taxon>
        <taxon>Amphritea</taxon>
    </lineage>
</organism>
<dbReference type="AlphaFoldDB" id="A0A1H9CWA8"/>
<dbReference type="Pfam" id="PF13772">
    <property type="entry name" value="AIG2_2"/>
    <property type="match status" value="1"/>
</dbReference>
<reference evidence="5" key="1">
    <citation type="submission" date="2016-10" db="EMBL/GenBank/DDBJ databases">
        <authorList>
            <person name="Varghese N."/>
            <person name="Submissions S."/>
        </authorList>
    </citation>
    <scope>NUCLEOTIDE SEQUENCE [LARGE SCALE GENOMIC DNA]</scope>
    <source>
        <strain evidence="5">DSM 18887</strain>
    </source>
</reference>
<protein>
    <submittedName>
        <fullName evidence="4">Cation transport regulator ChaC</fullName>
    </submittedName>
</protein>
<evidence type="ECO:0000256" key="3">
    <source>
        <dbReference type="PIRSR" id="PIRSR617939-2"/>
    </source>
</evidence>
<dbReference type="Proteomes" id="UP000198749">
    <property type="component" value="Unassembled WGS sequence"/>
</dbReference>
<dbReference type="OrthoDB" id="5401862at2"/>
<feature type="binding site" evidence="3">
    <location>
        <begin position="4"/>
        <end position="9"/>
    </location>
    <ligand>
        <name>substrate</name>
    </ligand>
</feature>
<dbReference type="RefSeq" id="WP_091352757.1">
    <property type="nucleotide sequence ID" value="NZ_AP025284.1"/>
</dbReference>
<dbReference type="EMBL" id="FOGB01000001">
    <property type="protein sequence ID" value="SEQ05500.1"/>
    <property type="molecule type" value="Genomic_DNA"/>
</dbReference>
<feature type="binding site" evidence="3">
    <location>
        <position position="125"/>
    </location>
    <ligand>
        <name>substrate</name>
    </ligand>
</feature>